<keyword evidence="1" id="KW-0812">Transmembrane</keyword>
<organism evidence="2">
    <name type="scientific">marine metagenome</name>
    <dbReference type="NCBI Taxonomy" id="408172"/>
    <lineage>
        <taxon>unclassified sequences</taxon>
        <taxon>metagenomes</taxon>
        <taxon>ecological metagenomes</taxon>
    </lineage>
</organism>
<evidence type="ECO:0000256" key="1">
    <source>
        <dbReference type="SAM" id="Phobius"/>
    </source>
</evidence>
<accession>A0A382PJC7</accession>
<proteinExistence type="predicted"/>
<feature type="transmembrane region" description="Helical" evidence="1">
    <location>
        <begin position="6"/>
        <end position="23"/>
    </location>
</feature>
<dbReference type="EMBL" id="UINC01107740">
    <property type="protein sequence ID" value="SVC73336.1"/>
    <property type="molecule type" value="Genomic_DNA"/>
</dbReference>
<dbReference type="InterPro" id="IPR036514">
    <property type="entry name" value="SGNH_hydro_sf"/>
</dbReference>
<dbReference type="AlphaFoldDB" id="A0A382PJC7"/>
<evidence type="ECO:0008006" key="3">
    <source>
        <dbReference type="Google" id="ProtNLM"/>
    </source>
</evidence>
<reference evidence="2" key="1">
    <citation type="submission" date="2018-05" db="EMBL/GenBank/DDBJ databases">
        <authorList>
            <person name="Lanie J.A."/>
            <person name="Ng W.-L."/>
            <person name="Kazmierczak K.M."/>
            <person name="Andrzejewski T.M."/>
            <person name="Davidsen T.M."/>
            <person name="Wayne K.J."/>
            <person name="Tettelin H."/>
            <person name="Glass J.I."/>
            <person name="Rusch D."/>
            <person name="Podicherti R."/>
            <person name="Tsui H.-C.T."/>
            <person name="Winkler M.E."/>
        </authorList>
    </citation>
    <scope>NUCLEOTIDE SEQUENCE</scope>
</reference>
<name>A0A382PJC7_9ZZZZ</name>
<gene>
    <name evidence="2" type="ORF">METZ01_LOCUS326190</name>
</gene>
<dbReference type="SUPFAM" id="SSF52266">
    <property type="entry name" value="SGNH hydrolase"/>
    <property type="match status" value="1"/>
</dbReference>
<sequence length="273" mass="31675">MIFNYIGLIVLLFFIAELLLRFVKYLRTGKWEIFALKLEKEKKYISYQSHTYIGYTKSKSVTNPKFPSNSDGFAGSRDISIKRDNGLNTVRIVVCGGSTVEQNDLNMEPKFDPEFTWPKAMENNLNKIDKEKTYEVMNAGCAGYTILESTIHLLTKCVPYKPDYAILYQGINDAWHVQLVPGFVADYTHARRTPNFPSQGKRGIFRFFPNIRLSFVYQYTLFYLSKFFEKPSALLPYISCHYNYDMAFDQIQTTVRTYEEYLRSFCGIALAHG</sequence>
<evidence type="ECO:0000313" key="2">
    <source>
        <dbReference type="EMBL" id="SVC73336.1"/>
    </source>
</evidence>
<feature type="non-terminal residue" evidence="2">
    <location>
        <position position="273"/>
    </location>
</feature>
<keyword evidence="1" id="KW-0472">Membrane</keyword>
<keyword evidence="1" id="KW-1133">Transmembrane helix</keyword>
<protein>
    <recommendedName>
        <fullName evidence="3">SGNH hydrolase-type esterase domain-containing protein</fullName>
    </recommendedName>
</protein>
<dbReference type="Gene3D" id="3.40.50.1110">
    <property type="entry name" value="SGNH hydrolase"/>
    <property type="match status" value="1"/>
</dbReference>